<proteinExistence type="predicted"/>
<dbReference type="OrthoDB" id="8537043at2"/>
<reference evidence="2 3" key="1">
    <citation type="journal article" date="2014" name="Genome Announc.">
        <title>Draft genome sequences of six enterohepatic helicobacter species isolated from humans and one from rhesus macaques.</title>
        <authorList>
            <person name="Shen Z."/>
            <person name="Sheh A."/>
            <person name="Young S.K."/>
            <person name="Abouelliel A."/>
            <person name="Ward D.V."/>
            <person name="Earl A.M."/>
            <person name="Fox J.G."/>
        </authorList>
    </citation>
    <scope>NUCLEOTIDE SEQUENCE [LARGE SCALE GENOMIC DNA]</scope>
    <source>
        <strain evidence="2 3">MIT 99-5501</strain>
    </source>
</reference>
<dbReference type="eggNOG" id="COG4648">
    <property type="taxonomic scope" value="Bacteria"/>
</dbReference>
<keyword evidence="1" id="KW-0812">Transmembrane</keyword>
<dbReference type="EMBL" id="AZJI01000001">
    <property type="protein sequence ID" value="ETD25074.1"/>
    <property type="molecule type" value="Genomic_DNA"/>
</dbReference>
<gene>
    <name evidence="2" type="ORF">HMPREF2086_00409</name>
</gene>
<keyword evidence="1" id="KW-1133">Transmembrane helix</keyword>
<dbReference type="PATRIC" id="fig|1357400.3.peg.555"/>
<evidence type="ECO:0000256" key="1">
    <source>
        <dbReference type="SAM" id="Phobius"/>
    </source>
</evidence>
<comment type="caution">
    <text evidence="2">The sequence shown here is derived from an EMBL/GenBank/DDBJ whole genome shotgun (WGS) entry which is preliminary data.</text>
</comment>
<keyword evidence="3" id="KW-1185">Reference proteome</keyword>
<protein>
    <submittedName>
        <fullName evidence="2">Uncharacterized protein</fullName>
    </submittedName>
</protein>
<feature type="transmembrane region" description="Helical" evidence="1">
    <location>
        <begin position="182"/>
        <end position="199"/>
    </location>
</feature>
<feature type="transmembrane region" description="Helical" evidence="1">
    <location>
        <begin position="87"/>
        <end position="106"/>
    </location>
</feature>
<dbReference type="RefSeq" id="WP_023927089.1">
    <property type="nucleotide sequence ID" value="NZ_KI669454.1"/>
</dbReference>
<evidence type="ECO:0000313" key="2">
    <source>
        <dbReference type="EMBL" id="ETD25074.1"/>
    </source>
</evidence>
<keyword evidence="1" id="KW-0472">Membrane</keyword>
<feature type="transmembrane region" description="Helical" evidence="1">
    <location>
        <begin position="54"/>
        <end position="75"/>
    </location>
</feature>
<feature type="transmembrane region" description="Helical" evidence="1">
    <location>
        <begin position="28"/>
        <end position="48"/>
    </location>
</feature>
<sequence>MPKIHRFSFLSPLKEAMKALKLQNDKDFAKKCALVAFNVVFVCLSISYPLAVYFGKNICAVAGVMALAWGIKAFLSQKSHSTNKTLSSIFALLFGIIFLREVLGGFDGFGVFGRFIGLDEVQTNIVYFYPACVYLLLLCVFALSLKGEALITRFAMHSHGVQTQSELPKYVISYTRTLTKIWILYFGLSSIIAFILALLEEKLYWSLFCGGICYVALGLLFCMEWIYRTYYFIPKHKRLDNV</sequence>
<evidence type="ECO:0000313" key="3">
    <source>
        <dbReference type="Proteomes" id="UP000018731"/>
    </source>
</evidence>
<feature type="transmembrane region" description="Helical" evidence="1">
    <location>
        <begin position="205"/>
        <end position="227"/>
    </location>
</feature>
<feature type="transmembrane region" description="Helical" evidence="1">
    <location>
        <begin position="126"/>
        <end position="145"/>
    </location>
</feature>
<dbReference type="STRING" id="1357400.HMPREF2086_00409"/>
<organism evidence="2 3">
    <name type="scientific">Helicobacter macacae MIT 99-5501</name>
    <dbReference type="NCBI Taxonomy" id="1357400"/>
    <lineage>
        <taxon>Bacteria</taxon>
        <taxon>Pseudomonadati</taxon>
        <taxon>Campylobacterota</taxon>
        <taxon>Epsilonproteobacteria</taxon>
        <taxon>Campylobacterales</taxon>
        <taxon>Helicobacteraceae</taxon>
        <taxon>Helicobacter</taxon>
    </lineage>
</organism>
<dbReference type="Proteomes" id="UP000018731">
    <property type="component" value="Unassembled WGS sequence"/>
</dbReference>
<accession>V8CCJ8</accession>
<name>V8CCJ8_9HELI</name>
<dbReference type="AlphaFoldDB" id="V8CCJ8"/>
<dbReference type="HOGENOM" id="CLU_1145958_0_0_7"/>